<feature type="domain" description="Carbohydrate binding module xylan-binding" evidence="1">
    <location>
        <begin position="173"/>
        <end position="246"/>
    </location>
</feature>
<dbReference type="NCBIfam" id="TIGR02608">
    <property type="entry name" value="delta_60_rpt"/>
    <property type="match status" value="4"/>
</dbReference>
<dbReference type="InterPro" id="IPR031768">
    <property type="entry name" value="CBM60_xylan-bd"/>
</dbReference>
<reference evidence="2 3" key="1">
    <citation type="submission" date="2019-08" db="EMBL/GenBank/DDBJ databases">
        <title>Deep-cultivation of Planctomycetes and their phenomic and genomic characterization uncovers novel biology.</title>
        <authorList>
            <person name="Wiegand S."/>
            <person name="Jogler M."/>
            <person name="Boedeker C."/>
            <person name="Pinto D."/>
            <person name="Vollmers J."/>
            <person name="Rivas-Marin E."/>
            <person name="Kohn T."/>
            <person name="Peeters S.H."/>
            <person name="Heuer A."/>
            <person name="Rast P."/>
            <person name="Oberbeckmann S."/>
            <person name="Bunk B."/>
            <person name="Jeske O."/>
            <person name="Meyerdierks A."/>
            <person name="Storesund J.E."/>
            <person name="Kallscheuer N."/>
            <person name="Luecker S."/>
            <person name="Lage O.M."/>
            <person name="Pohl T."/>
            <person name="Merkel B.J."/>
            <person name="Hornburger P."/>
            <person name="Mueller R.-W."/>
            <person name="Bruemmer F."/>
            <person name="Labrenz M."/>
            <person name="Spormann A.M."/>
            <person name="Op den Camp H."/>
            <person name="Overmann J."/>
            <person name="Amann R."/>
            <person name="Jetten M.S.M."/>
            <person name="Mascher T."/>
            <person name="Medema M.H."/>
            <person name="Devos D.P."/>
            <person name="Kaster A.-K."/>
            <person name="Ovreas L."/>
            <person name="Rohde M."/>
            <person name="Galperin M.Y."/>
            <person name="Jogler C."/>
        </authorList>
    </citation>
    <scope>NUCLEOTIDE SEQUENCE [LARGE SCALE GENOMIC DNA]</scope>
    <source>
        <strain evidence="2 3">FC18</strain>
    </source>
</reference>
<sequence length="827" mass="90183">MFKELRNFLSITQPNKRKRPSQNGVHRFENLEPRKMLATVSVFASGATGEEAFNLIIDNEIVATHTDVGGNFIGHGTNQYDYFTDAEVDPSTVKVEFFNDMTPSEIDRQLLVDRIIIDGHVFHSEDINTYSTGFINYEGNFTGAGFKRHEILNVNGTFSYDQENPDKPKGTRIRVDAVGETGEENLQVQINGQTVRNFGFFQQRADLIQSFAFVVDEFVDIEDVRIRFTNDAIDPVTGEDRNLTVLNFQTIDLESGQRQVALPTDQNVYSTGVFTEADGIKPGFARGNTLSTFGFFEVRDETRRIRVDASGSTGEEVMEIRIGNEVLGQFEVSTSTQQYFVDINRDFNFHNIRIAFVNDVYDESTGYDRNLIVHSFQKIDMETLERDVAFPTDANVFSTGTFVEADGISPGFGRGNTLNANGFFQIRETDSFQFDRRISGDAYFVKVDDGSGSLITASGPEGNSLIGHTLSLFDSSGNPVRNFGNNGTVVWTDVADVAGWNKTRIEDIDFMADGSIIVTAQRVPGIGLRAIPYVLKLDSQGNVDDSFAINGLLAQTPIGNGSNRLFTLPENDGHITIVGQSANSNTVALSHYAQFGNLDQSYGNGGHRILTGTTLAGAEGLSIGISGAQALPDDSVIVMASVRFRSSSVQSIVKLKSDGSIDTSFGDNGVTRIGSLGASGFEIDSKGRIVVSKSNFILRFTADGQLDQSFGDNGSVTITRDDNFSGSNILVDSEDRIVIVGNRSTDATFPDLPSFLGASIVRLNESGTLDASFHWDGIQDFSNFTVGSATLRSPLDADFDAEGNLIIGLGQVGTDRGVPGLSRLRMS</sequence>
<dbReference type="Gene3D" id="2.80.10.50">
    <property type="match status" value="1"/>
</dbReference>
<evidence type="ECO:0000259" key="1">
    <source>
        <dbReference type="Pfam" id="PF16841"/>
    </source>
</evidence>
<dbReference type="Gene3D" id="2.60.60.40">
    <property type="match status" value="3"/>
</dbReference>
<organism evidence="2 3">
    <name type="scientific">Mariniblastus fucicola</name>
    <dbReference type="NCBI Taxonomy" id="980251"/>
    <lineage>
        <taxon>Bacteria</taxon>
        <taxon>Pseudomonadati</taxon>
        <taxon>Planctomycetota</taxon>
        <taxon>Planctomycetia</taxon>
        <taxon>Pirellulales</taxon>
        <taxon>Pirellulaceae</taxon>
        <taxon>Mariniblastus</taxon>
    </lineage>
</organism>
<dbReference type="STRING" id="980251.GCA_001642875_01053"/>
<dbReference type="KEGG" id="mff:MFFC18_45160"/>
<dbReference type="EMBL" id="CP042912">
    <property type="protein sequence ID" value="QEG24595.1"/>
    <property type="molecule type" value="Genomic_DNA"/>
</dbReference>
<accession>A0A5B9PH61</accession>
<feature type="domain" description="Carbohydrate binding module xylan-binding" evidence="1">
    <location>
        <begin position="39"/>
        <end position="131"/>
    </location>
</feature>
<dbReference type="AlphaFoldDB" id="A0A5B9PH61"/>
<dbReference type="Pfam" id="PF17164">
    <property type="entry name" value="DUF5122"/>
    <property type="match status" value="2"/>
</dbReference>
<dbReference type="Pfam" id="PF16841">
    <property type="entry name" value="CBM60"/>
    <property type="match status" value="3"/>
</dbReference>
<dbReference type="RefSeq" id="WP_084416999.1">
    <property type="nucleotide sequence ID" value="NZ_CP042912.1"/>
</dbReference>
<evidence type="ECO:0000313" key="2">
    <source>
        <dbReference type="EMBL" id="QEG24595.1"/>
    </source>
</evidence>
<proteinExistence type="predicted"/>
<protein>
    <recommendedName>
        <fullName evidence="1">Carbohydrate binding module xylan-binding domain-containing protein</fullName>
    </recommendedName>
</protein>
<keyword evidence="3" id="KW-1185">Reference proteome</keyword>
<dbReference type="Proteomes" id="UP000322214">
    <property type="component" value="Chromosome"/>
</dbReference>
<feature type="domain" description="Carbohydrate binding module xylan-binding" evidence="1">
    <location>
        <begin position="305"/>
        <end position="376"/>
    </location>
</feature>
<evidence type="ECO:0000313" key="3">
    <source>
        <dbReference type="Proteomes" id="UP000322214"/>
    </source>
</evidence>
<dbReference type="OrthoDB" id="224783at2"/>
<name>A0A5B9PH61_9BACT</name>
<gene>
    <name evidence="2" type="ORF">MFFC18_45160</name>
</gene>
<dbReference type="InterPro" id="IPR013431">
    <property type="entry name" value="Delta_60_rpt"/>
</dbReference>